<dbReference type="Proteomes" id="UP000249056">
    <property type="component" value="Unassembled WGS sequence"/>
</dbReference>
<evidence type="ECO:0000313" key="2">
    <source>
        <dbReference type="EMBL" id="RAL65973.1"/>
    </source>
</evidence>
<feature type="region of interest" description="Disordered" evidence="1">
    <location>
        <begin position="1"/>
        <end position="25"/>
    </location>
</feature>
<protein>
    <submittedName>
        <fullName evidence="2">Uncharacterized protein</fullName>
    </submittedName>
</protein>
<proteinExistence type="predicted"/>
<feature type="compositionally biased region" description="Polar residues" evidence="1">
    <location>
        <begin position="1"/>
        <end position="15"/>
    </location>
</feature>
<sequence>MSIPLSNHVSSSSLETLKFPPSPPHAHELPSLTKAYNPCNYSLGPRVCQAEITSFYSPANSLYEPDGTSTIASAPSMSGIQRMNGSSNQPRSASHVFHPHHPTRASLCPQCKGHKYGFTPYFHNTEIFPEPPHELLSLVEQSYLLRNRLKSLFINYVTRKFDSNRLDVITSEIVEWRSRVECLAREVLISSMGFELNTEGLEAVKTWAAKLVERLSNHVSGVERMRLRREDQKALLVEFKKLWEVVWTGYLADRVNRRRSGRSLRSTDAVDTDSPASEL</sequence>
<dbReference type="AlphaFoldDB" id="A0A395J2Q9"/>
<accession>A0A395J2Q9</accession>
<name>A0A395J2Q9_9HELO</name>
<reference evidence="2 3" key="1">
    <citation type="submission" date="2018-06" db="EMBL/GenBank/DDBJ databases">
        <title>Genome Sequence of the Brown Rot Fungal Pathogen Monilinia fructigena.</title>
        <authorList>
            <person name="Landi L."/>
            <person name="De Miccolis Angelini R.M."/>
            <person name="Pollastro S."/>
            <person name="Abate D."/>
            <person name="Faretra F."/>
            <person name="Romanazzi G."/>
        </authorList>
    </citation>
    <scope>NUCLEOTIDE SEQUENCE [LARGE SCALE GENOMIC DNA]</scope>
    <source>
        <strain evidence="2 3">Mfrg269</strain>
    </source>
</reference>
<evidence type="ECO:0000256" key="1">
    <source>
        <dbReference type="SAM" id="MobiDB-lite"/>
    </source>
</evidence>
<gene>
    <name evidence="2" type="ORF">DID88_005634</name>
</gene>
<dbReference type="OrthoDB" id="3486108at2759"/>
<keyword evidence="3" id="KW-1185">Reference proteome</keyword>
<comment type="caution">
    <text evidence="2">The sequence shown here is derived from an EMBL/GenBank/DDBJ whole genome shotgun (WGS) entry which is preliminary data.</text>
</comment>
<dbReference type="EMBL" id="QKRW01000008">
    <property type="protein sequence ID" value="RAL65973.1"/>
    <property type="molecule type" value="Genomic_DNA"/>
</dbReference>
<organism evidence="2 3">
    <name type="scientific">Monilinia fructigena</name>
    <dbReference type="NCBI Taxonomy" id="38457"/>
    <lineage>
        <taxon>Eukaryota</taxon>
        <taxon>Fungi</taxon>
        <taxon>Dikarya</taxon>
        <taxon>Ascomycota</taxon>
        <taxon>Pezizomycotina</taxon>
        <taxon>Leotiomycetes</taxon>
        <taxon>Helotiales</taxon>
        <taxon>Sclerotiniaceae</taxon>
        <taxon>Monilinia</taxon>
    </lineage>
</organism>
<evidence type="ECO:0000313" key="3">
    <source>
        <dbReference type="Proteomes" id="UP000249056"/>
    </source>
</evidence>